<feature type="transmembrane region" description="Helical" evidence="9">
    <location>
        <begin position="241"/>
        <end position="260"/>
    </location>
</feature>
<evidence type="ECO:0000313" key="11">
    <source>
        <dbReference type="Proteomes" id="UP001596406"/>
    </source>
</evidence>
<reference evidence="10 11" key="1">
    <citation type="journal article" date="2019" name="Int. J. Syst. Evol. Microbiol.">
        <title>The Global Catalogue of Microorganisms (GCM) 10K type strain sequencing project: providing services to taxonomists for standard genome sequencing and annotation.</title>
        <authorList>
            <consortium name="The Broad Institute Genomics Platform"/>
            <consortium name="The Broad Institute Genome Sequencing Center for Infectious Disease"/>
            <person name="Wu L."/>
            <person name="Ma J."/>
        </authorList>
    </citation>
    <scope>NUCLEOTIDE SEQUENCE [LARGE SCALE GENOMIC DNA]</scope>
    <source>
        <strain evidence="10 11">PSRA2</strain>
    </source>
</reference>
<keyword evidence="4 9" id="KW-0813">Transport</keyword>
<comment type="caution">
    <text evidence="10">The sequence shown here is derived from an EMBL/GenBank/DDBJ whole genome shotgun (WGS) entry which is preliminary data.</text>
</comment>
<accession>A0ABD5UEH8</accession>
<dbReference type="RefSeq" id="WP_304448970.1">
    <property type="nucleotide sequence ID" value="NZ_JARRAH010000001.1"/>
</dbReference>
<evidence type="ECO:0000256" key="7">
    <source>
        <dbReference type="ARBA" id="ARBA00022989"/>
    </source>
</evidence>
<evidence type="ECO:0000313" key="10">
    <source>
        <dbReference type="EMBL" id="MFC6837303.1"/>
    </source>
</evidence>
<dbReference type="Proteomes" id="UP001596406">
    <property type="component" value="Unassembled WGS sequence"/>
</dbReference>
<comment type="similarity">
    <text evidence="3 9">Belongs to the inorganic phosphate transporter (PiT) (TC 2.A.20) family.</text>
</comment>
<dbReference type="InterPro" id="IPR001204">
    <property type="entry name" value="Phos_transporter"/>
</dbReference>
<protein>
    <recommendedName>
        <fullName evidence="9">Phosphate transporter</fullName>
    </recommendedName>
</protein>
<evidence type="ECO:0000256" key="3">
    <source>
        <dbReference type="ARBA" id="ARBA00009916"/>
    </source>
</evidence>
<dbReference type="GO" id="GO:0016020">
    <property type="term" value="C:membrane"/>
    <property type="evidence" value="ECO:0007669"/>
    <property type="project" value="UniProtKB-SubCell"/>
</dbReference>
<feature type="transmembrane region" description="Helical" evidence="9">
    <location>
        <begin position="78"/>
        <end position="99"/>
    </location>
</feature>
<feature type="transmembrane region" description="Helical" evidence="9">
    <location>
        <begin position="6"/>
        <end position="29"/>
    </location>
</feature>
<sequence length="383" mass="38770">MFEALLLVGIVVAVFVGFNIGGSSTGVAFGPAVGSGTISKLAAAGLMTGFALLGGWTVGRNVVATMGGDIVPSSQFTLAASVAVLFFVGLALLVSNLFGVPASTSMTAVGAIAGLGVATGTIDWGVMGRIVSWWLVAPIVAFWVCAVVGRYLYPYLDTFLRLESPGDEVTLRERVGAVLVVVIACYMAFSAGASNVANAVAPLVGSGAIGIEAGVLVAGGAIGLGAFTIARRTLDTVGNDLTDLPLTAALVVEVISASLITFLSYIGIPASLAVSATMCIVGLGWGRATRTTTISQAASAAVRGDSEPGAGPGLSFDPVVTDGRGGAPRMRDVPRIGEEDPAALTAGDLFDPQATGRVVLLWVLTPTISAVAAYLVFRFLPVF</sequence>
<evidence type="ECO:0000256" key="9">
    <source>
        <dbReference type="RuleBase" id="RU363058"/>
    </source>
</evidence>
<feature type="transmembrane region" description="Helical" evidence="9">
    <location>
        <begin position="133"/>
        <end position="153"/>
    </location>
</feature>
<evidence type="ECO:0000256" key="2">
    <source>
        <dbReference type="ARBA" id="ARBA00004141"/>
    </source>
</evidence>
<evidence type="ECO:0000256" key="5">
    <source>
        <dbReference type="ARBA" id="ARBA00022592"/>
    </source>
</evidence>
<dbReference type="Pfam" id="PF01384">
    <property type="entry name" value="PHO4"/>
    <property type="match status" value="1"/>
</dbReference>
<evidence type="ECO:0000256" key="4">
    <source>
        <dbReference type="ARBA" id="ARBA00022448"/>
    </source>
</evidence>
<dbReference type="PANTHER" id="PTHR11101">
    <property type="entry name" value="PHOSPHATE TRANSPORTER"/>
    <property type="match status" value="1"/>
</dbReference>
<dbReference type="AlphaFoldDB" id="A0ABD5UEH8"/>
<dbReference type="PANTHER" id="PTHR11101:SF80">
    <property type="entry name" value="PHOSPHATE TRANSPORTER"/>
    <property type="match status" value="1"/>
</dbReference>
<feature type="transmembrane region" description="Helical" evidence="9">
    <location>
        <begin position="41"/>
        <end position="58"/>
    </location>
</feature>
<feature type="transmembrane region" description="Helical" evidence="9">
    <location>
        <begin position="174"/>
        <end position="197"/>
    </location>
</feature>
<dbReference type="GO" id="GO:0006817">
    <property type="term" value="P:phosphate ion transport"/>
    <property type="evidence" value="ECO:0007669"/>
    <property type="project" value="UniProtKB-KW"/>
</dbReference>
<evidence type="ECO:0000256" key="1">
    <source>
        <dbReference type="ARBA" id="ARBA00001981"/>
    </source>
</evidence>
<evidence type="ECO:0000256" key="6">
    <source>
        <dbReference type="ARBA" id="ARBA00022692"/>
    </source>
</evidence>
<comment type="subcellular location">
    <subcellularLocation>
        <location evidence="2 9">Membrane</location>
        <topology evidence="2 9">Multi-pass membrane protein</topology>
    </subcellularLocation>
</comment>
<dbReference type="EMBL" id="JBHSXM010000001">
    <property type="protein sequence ID" value="MFC6837303.1"/>
    <property type="molecule type" value="Genomic_DNA"/>
</dbReference>
<evidence type="ECO:0000256" key="8">
    <source>
        <dbReference type="ARBA" id="ARBA00023136"/>
    </source>
</evidence>
<name>A0ABD5UEH8_9EURY</name>
<keyword evidence="5 9" id="KW-0592">Phosphate transport</keyword>
<feature type="transmembrane region" description="Helical" evidence="9">
    <location>
        <begin position="359"/>
        <end position="380"/>
    </location>
</feature>
<feature type="transmembrane region" description="Helical" evidence="9">
    <location>
        <begin position="203"/>
        <end position="229"/>
    </location>
</feature>
<keyword evidence="7 9" id="KW-1133">Transmembrane helix</keyword>
<organism evidence="10 11">
    <name type="scientific">Halomarina ordinaria</name>
    <dbReference type="NCBI Taxonomy" id="3033939"/>
    <lineage>
        <taxon>Archaea</taxon>
        <taxon>Methanobacteriati</taxon>
        <taxon>Methanobacteriota</taxon>
        <taxon>Stenosarchaea group</taxon>
        <taxon>Halobacteria</taxon>
        <taxon>Halobacteriales</taxon>
        <taxon>Natronomonadaceae</taxon>
        <taxon>Halomarina</taxon>
    </lineage>
</organism>
<keyword evidence="6 9" id="KW-0812">Transmembrane</keyword>
<comment type="function">
    <text evidence="1">Potential transporter for phosphate.</text>
</comment>
<feature type="transmembrane region" description="Helical" evidence="9">
    <location>
        <begin position="106"/>
        <end position="127"/>
    </location>
</feature>
<keyword evidence="8 9" id="KW-0472">Membrane</keyword>
<proteinExistence type="inferred from homology"/>
<gene>
    <name evidence="10" type="ORF">ACFQHK_12385</name>
</gene>
<keyword evidence="11" id="KW-1185">Reference proteome</keyword>